<evidence type="ECO:0000259" key="10">
    <source>
        <dbReference type="Pfam" id="PF16312"/>
    </source>
</evidence>
<dbReference type="PANTHER" id="PTHR21736">
    <property type="entry name" value="VERNALIZATION-INSENSITIVE PROTEIN 3"/>
    <property type="match status" value="1"/>
</dbReference>
<feature type="compositionally biased region" description="Basic and acidic residues" evidence="8">
    <location>
        <begin position="382"/>
        <end position="422"/>
    </location>
</feature>
<feature type="compositionally biased region" description="Basic and acidic residues" evidence="8">
    <location>
        <begin position="51"/>
        <end position="84"/>
    </location>
</feature>
<evidence type="ECO:0000259" key="9">
    <source>
        <dbReference type="Pfam" id="PF07227"/>
    </source>
</evidence>
<keyword evidence="4" id="KW-0862">Zinc</keyword>
<dbReference type="GO" id="GO:0010078">
    <property type="term" value="P:maintenance of root meristem identity"/>
    <property type="evidence" value="ECO:0000318"/>
    <property type="project" value="GO_Central"/>
</dbReference>
<feature type="compositionally biased region" description="Basic and acidic residues" evidence="8">
    <location>
        <begin position="479"/>
        <end position="494"/>
    </location>
</feature>
<feature type="compositionally biased region" description="Basic and acidic residues" evidence="8">
    <location>
        <begin position="155"/>
        <end position="171"/>
    </location>
</feature>
<dbReference type="Proteomes" id="UP000091857">
    <property type="component" value="Chromosome 10"/>
</dbReference>
<feature type="compositionally biased region" description="Basic and acidic residues" evidence="8">
    <location>
        <begin position="112"/>
        <end position="142"/>
    </location>
</feature>
<comment type="caution">
    <text evidence="11">The sequence shown here is derived from an EMBL/GenBank/DDBJ whole genome shotgun (WGS) entry which is preliminary data.</text>
</comment>
<keyword evidence="2" id="KW-0479">Metal-binding</keyword>
<keyword evidence="6" id="KW-0539">Nucleus</keyword>
<reference evidence="12" key="1">
    <citation type="journal article" date="2016" name="Nat. Biotechnol.">
        <title>Sequencing wild and cultivated cassava and related species reveals extensive interspecific hybridization and genetic diversity.</title>
        <authorList>
            <person name="Bredeson J.V."/>
            <person name="Lyons J.B."/>
            <person name="Prochnik S.E."/>
            <person name="Wu G.A."/>
            <person name="Ha C.M."/>
            <person name="Edsinger-Gonzales E."/>
            <person name="Grimwood J."/>
            <person name="Schmutz J."/>
            <person name="Rabbi I.Y."/>
            <person name="Egesi C."/>
            <person name="Nauluvula P."/>
            <person name="Lebot V."/>
            <person name="Ndunguru J."/>
            <person name="Mkamilo G."/>
            <person name="Bart R.S."/>
            <person name="Setter T.L."/>
            <person name="Gleadow R.M."/>
            <person name="Kulakow P."/>
            <person name="Ferguson M.E."/>
            <person name="Rounsley S."/>
            <person name="Rokhsar D.S."/>
        </authorList>
    </citation>
    <scope>NUCLEOTIDE SEQUENCE [LARGE SCALE GENOMIC DNA]</scope>
    <source>
        <strain evidence="12">cv. AM560-2</strain>
    </source>
</reference>
<evidence type="ECO:0000313" key="11">
    <source>
        <dbReference type="EMBL" id="OAY39992.1"/>
    </source>
</evidence>
<dbReference type="InterPro" id="IPR032881">
    <property type="entry name" value="Oberon-like_PHD"/>
</dbReference>
<evidence type="ECO:0000256" key="7">
    <source>
        <dbReference type="SAM" id="Coils"/>
    </source>
</evidence>
<organism evidence="11 12">
    <name type="scientific">Manihot esculenta</name>
    <name type="common">Cassava</name>
    <name type="synonym">Jatropha manihot</name>
    <dbReference type="NCBI Taxonomy" id="3983"/>
    <lineage>
        <taxon>Eukaryota</taxon>
        <taxon>Viridiplantae</taxon>
        <taxon>Streptophyta</taxon>
        <taxon>Embryophyta</taxon>
        <taxon>Tracheophyta</taxon>
        <taxon>Spermatophyta</taxon>
        <taxon>Magnoliopsida</taxon>
        <taxon>eudicotyledons</taxon>
        <taxon>Gunneridae</taxon>
        <taxon>Pentapetalae</taxon>
        <taxon>rosids</taxon>
        <taxon>fabids</taxon>
        <taxon>Malpighiales</taxon>
        <taxon>Euphorbiaceae</taxon>
        <taxon>Crotonoideae</taxon>
        <taxon>Manihoteae</taxon>
        <taxon>Manihot</taxon>
    </lineage>
</organism>
<feature type="compositionally biased region" description="Low complexity" evidence="8">
    <location>
        <begin position="214"/>
        <end position="229"/>
    </location>
</feature>
<dbReference type="CDD" id="cd15612">
    <property type="entry name" value="PHD_OBE1_like"/>
    <property type="match status" value="1"/>
</dbReference>
<feature type="compositionally biased region" description="Polar residues" evidence="8">
    <location>
        <begin position="1033"/>
        <end position="1042"/>
    </location>
</feature>
<dbReference type="InterPro" id="IPR032535">
    <property type="entry name" value="Oberon_CC"/>
</dbReference>
<accession>A0A2C9V7E8</accession>
<feature type="region of interest" description="Disordered" evidence="8">
    <location>
        <begin position="693"/>
        <end position="719"/>
    </location>
</feature>
<name>A0A2C9V7E8_MANES</name>
<dbReference type="GO" id="GO:0010071">
    <property type="term" value="P:root meristem specification"/>
    <property type="evidence" value="ECO:0000318"/>
    <property type="project" value="GO_Central"/>
</dbReference>
<dbReference type="AlphaFoldDB" id="A0A2C9V7E8"/>
<feature type="compositionally biased region" description="Basic and acidic residues" evidence="8">
    <location>
        <begin position="239"/>
        <end position="255"/>
    </location>
</feature>
<dbReference type="GO" id="GO:0010492">
    <property type="term" value="P:maintenance of shoot apical meristem identity"/>
    <property type="evidence" value="ECO:0000318"/>
    <property type="project" value="GO_Central"/>
</dbReference>
<evidence type="ECO:0000313" key="12">
    <source>
        <dbReference type="Proteomes" id="UP000091857"/>
    </source>
</evidence>
<feature type="compositionally biased region" description="Acidic residues" evidence="8">
    <location>
        <begin position="279"/>
        <end position="291"/>
    </location>
</feature>
<feature type="compositionally biased region" description="Polar residues" evidence="8">
    <location>
        <begin position="188"/>
        <end position="199"/>
    </location>
</feature>
<dbReference type="OrthoDB" id="784473at2759"/>
<evidence type="ECO:0000256" key="4">
    <source>
        <dbReference type="ARBA" id="ARBA00022833"/>
    </source>
</evidence>
<feature type="compositionally biased region" description="Basic and acidic residues" evidence="8">
    <location>
        <begin position="297"/>
        <end position="373"/>
    </location>
</feature>
<dbReference type="EMBL" id="CM004396">
    <property type="protein sequence ID" value="OAY39992.1"/>
    <property type="molecule type" value="Genomic_DNA"/>
</dbReference>
<evidence type="ECO:0000256" key="8">
    <source>
        <dbReference type="SAM" id="MobiDB-lite"/>
    </source>
</evidence>
<feature type="domain" description="Oberon-like PHD finger" evidence="9">
    <location>
        <begin position="864"/>
        <end position="987"/>
    </location>
</feature>
<feature type="domain" description="Oberon coiled-coil region" evidence="10">
    <location>
        <begin position="1079"/>
        <end position="1205"/>
    </location>
</feature>
<dbReference type="GO" id="GO:0005634">
    <property type="term" value="C:nucleus"/>
    <property type="evidence" value="ECO:0000318"/>
    <property type="project" value="GO_Central"/>
</dbReference>
<dbReference type="OMA" id="ECDCKIC"/>
<feature type="compositionally biased region" description="Polar residues" evidence="8">
    <location>
        <begin position="20"/>
        <end position="30"/>
    </location>
</feature>
<sequence>MKRLRSSDDLDSYNEKSSAKDSNPSRSSRSFYYKSDNVRKGLMSTSSSSSRYDRDRSMDDDSRESSRMVRKRSDHDVDSFDRRKGAGVGFDRYSGRDGYSGSGGGVAGGSDRSIHRSESFCGSRREFPKGFRSERDRSRREGSVSSWRRFGSGSKEFDDVRGSRSANEERISAATRSSPKGLRDVRSPTWSRDSGSEQTRLVRGGGGRDEGKGKSSTSKSRSSPTWSKDSGSEQSKSVEVGKKSELEAKSTEMEVKSVASGSKSIEMEAKSVSSGSSSEMEEGELEPEPEPEPVHQVVKEDENDNEKGGREDVPSVDHGEVEPEREANDQVNKVEKEPDKAGVSEGKGGKEVDEMQKCEKNSNDNSVTEDKVGNVDGDEGGEGDHCFKEPIESKEDDSREVVIEKPAHLEEKSSQEKGIDLEAKMEDVEVAESNKEVNEDNGGAEVDTGLIAEDSGQNLKDKGKSVAFFPTLVADSVEDGKWSERESRKVPTCKDEDDMEGPSIRGFELFTSSPVKRAEKAEQSGVSKPKEEKLVLESLDLSLSLPNVLLPIGAAIDAPQAPGSPSNGRSVQSYSTFCTNSDGFTASMSFSGSHSFFHNPSCSLTQNSLDMDNYEQSVHSRPIFQGVDQANWQCQAQNDTKLKGVPLYQRVLMNGNGSFHQSQALQGMSNGQTLQGSSKMANGLERQLSFHKQLSGGQSRNPEETGSPSHSVGSHEIGTNYSLEKKRAMREKHGGSLYRSNSQKEQEQLLIGGADFVESIISRIVSDPIHATARKFHEMTGQSASLVKESIREIMLNVDKQGQLYAFQSALENRSDLTLGVLLKSHRFHLEILVALKTGLREYLQVDNNISSSDLAEVFLNLRCRNLACRSPLPVDECDCKVCGKKNGFCSACMCLVCSKFDMAYQTCSWVGCDVCLHWCHADCALRESNIRNGRSANGAQGTSEVQFHCVACDHPSEMFGFVKEVFQNFAKTWTAETFCKELEYVKRIFSASKDFRGRRLHEIANRMLEKLANKANISEVYSNIMGFLTESESSKFGNPSGISEKERGNGSNGGIAGPSQESSWLKSVYSEKAPKLERSSSFLPSFHTELNDKRPVESELERSAQKEPIFDELESIVRIKQAEAKMFQARADDARREAEGLKRIALAKNEKVEEEYRSRITKLRLVETEEMRKQKYEEFKTLERAHQEYFSMKMRMEADIKDLLLKMEATKRNLAM</sequence>
<dbReference type="Gramene" id="Manes.10G140300.6.v8.1">
    <property type="protein sequence ID" value="Manes.10G140300.6.v8.1.CDS"/>
    <property type="gene ID" value="Manes.10G140300.v8.1"/>
</dbReference>
<dbReference type="STRING" id="3983.A0A2C9V7E8"/>
<keyword evidence="12" id="KW-1185">Reference proteome</keyword>
<evidence type="ECO:0000256" key="3">
    <source>
        <dbReference type="ARBA" id="ARBA00022771"/>
    </source>
</evidence>
<dbReference type="Gramene" id="Manes.10G140300.4.v8.1">
    <property type="protein sequence ID" value="Manes.10G140300.4.v8.1.CDS"/>
    <property type="gene ID" value="Manes.10G140300.v8.1"/>
</dbReference>
<dbReference type="GO" id="GO:0010468">
    <property type="term" value="P:regulation of gene expression"/>
    <property type="evidence" value="ECO:0000318"/>
    <property type="project" value="GO_Central"/>
</dbReference>
<feature type="region of interest" description="Disordered" evidence="8">
    <location>
        <begin position="479"/>
        <end position="506"/>
    </location>
</feature>
<feature type="region of interest" description="Disordered" evidence="8">
    <location>
        <begin position="1033"/>
        <end position="1061"/>
    </location>
</feature>
<evidence type="ECO:0000256" key="6">
    <source>
        <dbReference type="ARBA" id="ARBA00023242"/>
    </source>
</evidence>
<dbReference type="PANTHER" id="PTHR21736:SF20">
    <property type="entry name" value="PROTEIN OBERON 4"/>
    <property type="match status" value="1"/>
</dbReference>
<dbReference type="GO" id="GO:0008270">
    <property type="term" value="F:zinc ion binding"/>
    <property type="evidence" value="ECO:0007669"/>
    <property type="project" value="UniProtKB-KW"/>
</dbReference>
<feature type="coiled-coil region" evidence="7">
    <location>
        <begin position="1118"/>
        <end position="1214"/>
    </location>
</feature>
<dbReference type="Pfam" id="PF07227">
    <property type="entry name" value="PHD_Oberon"/>
    <property type="match status" value="1"/>
</dbReference>
<dbReference type="InterPro" id="IPR004082">
    <property type="entry name" value="OBERON"/>
</dbReference>
<feature type="region of interest" description="Disordered" evidence="8">
    <location>
        <begin position="1"/>
        <end position="422"/>
    </location>
</feature>
<feature type="compositionally biased region" description="Gly residues" evidence="8">
    <location>
        <begin position="98"/>
        <end position="108"/>
    </location>
</feature>
<feature type="compositionally biased region" description="Basic and acidic residues" evidence="8">
    <location>
        <begin position="1"/>
        <end position="19"/>
    </location>
</feature>
<dbReference type="InterPro" id="IPR047578">
    <property type="entry name" value="OBE1-like_PHD"/>
</dbReference>
<evidence type="ECO:0000256" key="5">
    <source>
        <dbReference type="ARBA" id="ARBA00023054"/>
    </source>
</evidence>
<evidence type="ECO:0000256" key="2">
    <source>
        <dbReference type="ARBA" id="ARBA00022723"/>
    </source>
</evidence>
<gene>
    <name evidence="11" type="ORF">MANES_10G140300v8</name>
</gene>
<dbReference type="PRINTS" id="PR01544">
    <property type="entry name" value="ARATH130DUF"/>
</dbReference>
<evidence type="ECO:0000256" key="1">
    <source>
        <dbReference type="ARBA" id="ARBA00004123"/>
    </source>
</evidence>
<comment type="subcellular location">
    <subcellularLocation>
        <location evidence="1">Nucleus</location>
    </subcellularLocation>
</comment>
<protein>
    <submittedName>
        <fullName evidence="11">Uncharacterized protein</fullName>
    </submittedName>
</protein>
<keyword evidence="3" id="KW-0863">Zinc-finger</keyword>
<dbReference type="Pfam" id="PF16312">
    <property type="entry name" value="Oberon_cc"/>
    <property type="match status" value="1"/>
</dbReference>
<keyword evidence="5 7" id="KW-0175">Coiled coil</keyword>
<dbReference type="Gramene" id="Manes.10G140300.5.v8.1">
    <property type="protein sequence ID" value="Manes.10G140300.5.v8.1.CDS"/>
    <property type="gene ID" value="Manes.10G140300.v8.1"/>
</dbReference>
<proteinExistence type="predicted"/>